<keyword evidence="10" id="KW-1185">Reference proteome</keyword>
<keyword evidence="3 7" id="KW-1133">Transmembrane helix</keyword>
<evidence type="ECO:0000256" key="1">
    <source>
        <dbReference type="ARBA" id="ARBA00022475"/>
    </source>
</evidence>
<protein>
    <recommendedName>
        <fullName evidence="7">Flagellar protein</fullName>
    </recommendedName>
</protein>
<dbReference type="Pfam" id="PF04347">
    <property type="entry name" value="FliO"/>
    <property type="match status" value="1"/>
</dbReference>
<keyword evidence="9" id="KW-0282">Flagellum</keyword>
<comment type="subcellular location">
    <subcellularLocation>
        <location evidence="7">Cell membrane</location>
    </subcellularLocation>
    <subcellularLocation>
        <location evidence="7">Bacterial flagellum basal body</location>
    </subcellularLocation>
</comment>
<keyword evidence="2 7" id="KW-0812">Transmembrane</keyword>
<evidence type="ECO:0000256" key="4">
    <source>
        <dbReference type="ARBA" id="ARBA00023136"/>
    </source>
</evidence>
<keyword evidence="5 7" id="KW-0975">Bacterial flagellum</keyword>
<evidence type="ECO:0000256" key="7">
    <source>
        <dbReference type="RuleBase" id="RU362064"/>
    </source>
</evidence>
<organism evidence="9 10">
    <name type="scientific">Rheinheimera soli</name>
    <dbReference type="NCBI Taxonomy" id="443616"/>
    <lineage>
        <taxon>Bacteria</taxon>
        <taxon>Pseudomonadati</taxon>
        <taxon>Pseudomonadota</taxon>
        <taxon>Gammaproteobacteria</taxon>
        <taxon>Chromatiales</taxon>
        <taxon>Chromatiaceae</taxon>
        <taxon>Rheinheimera</taxon>
    </lineage>
</organism>
<evidence type="ECO:0000256" key="5">
    <source>
        <dbReference type="ARBA" id="ARBA00023143"/>
    </source>
</evidence>
<evidence type="ECO:0000256" key="2">
    <source>
        <dbReference type="ARBA" id="ARBA00022692"/>
    </source>
</evidence>
<comment type="similarity">
    <text evidence="6 7">Belongs to the FliO/MopB family.</text>
</comment>
<dbReference type="EMBL" id="JAVDWR010000001">
    <property type="protein sequence ID" value="MDR7119241.1"/>
    <property type="molecule type" value="Genomic_DNA"/>
</dbReference>
<keyword evidence="8" id="KW-0732">Signal</keyword>
<dbReference type="Proteomes" id="UP001257909">
    <property type="component" value="Unassembled WGS sequence"/>
</dbReference>
<sequence>MRFAFRLMAFSLISLSSFLALAAETVAEVTATAAPSARGNGMNAMTIMNVFGSLIIVLGLLFGLAWLYKKLAIKLPGSSHVKIISSVMLGPRERLLVIEVQGKQRVLGVTANQINMLFELEQPLVDDPAAPDWRTQFQTLLQKQKSNS</sequence>
<name>A0ABU1VU29_9GAMM</name>
<gene>
    <name evidence="9" type="ORF">J2W69_000156</name>
</gene>
<keyword evidence="9" id="KW-0969">Cilium</keyword>
<dbReference type="PANTHER" id="PTHR38766">
    <property type="entry name" value="FLAGELLAR PROTEIN FLIO"/>
    <property type="match status" value="1"/>
</dbReference>
<dbReference type="PANTHER" id="PTHR38766:SF1">
    <property type="entry name" value="FLAGELLAR PROTEIN FLIO"/>
    <property type="match status" value="1"/>
</dbReference>
<feature type="transmembrane region" description="Helical" evidence="7">
    <location>
        <begin position="46"/>
        <end position="68"/>
    </location>
</feature>
<reference evidence="9 10" key="1">
    <citation type="submission" date="2023-07" db="EMBL/GenBank/DDBJ databases">
        <title>Sorghum-associated microbial communities from plants grown in Nebraska, USA.</title>
        <authorList>
            <person name="Schachtman D."/>
        </authorList>
    </citation>
    <scope>NUCLEOTIDE SEQUENCE [LARGE SCALE GENOMIC DNA]</scope>
    <source>
        <strain evidence="9 10">4138</strain>
    </source>
</reference>
<keyword evidence="4 7" id="KW-0472">Membrane</keyword>
<dbReference type="InterPro" id="IPR022781">
    <property type="entry name" value="Flagellar_biosynth_FliO"/>
</dbReference>
<evidence type="ECO:0000256" key="8">
    <source>
        <dbReference type="SAM" id="SignalP"/>
    </source>
</evidence>
<dbReference type="RefSeq" id="WP_310273601.1">
    <property type="nucleotide sequence ID" value="NZ_JAVDWR010000001.1"/>
</dbReference>
<proteinExistence type="inferred from homology"/>
<accession>A0ABU1VU29</accession>
<comment type="caution">
    <text evidence="9">The sequence shown here is derived from an EMBL/GenBank/DDBJ whole genome shotgun (WGS) entry which is preliminary data.</text>
</comment>
<feature type="signal peptide" evidence="8">
    <location>
        <begin position="1"/>
        <end position="22"/>
    </location>
</feature>
<evidence type="ECO:0000256" key="3">
    <source>
        <dbReference type="ARBA" id="ARBA00022989"/>
    </source>
</evidence>
<evidence type="ECO:0000256" key="6">
    <source>
        <dbReference type="ARBA" id="ARBA00037937"/>
    </source>
</evidence>
<keyword evidence="9" id="KW-0966">Cell projection</keyword>
<evidence type="ECO:0000313" key="9">
    <source>
        <dbReference type="EMBL" id="MDR7119241.1"/>
    </source>
</evidence>
<dbReference type="NCBIfam" id="TIGR03500">
    <property type="entry name" value="FliO_TIGR"/>
    <property type="match status" value="1"/>
</dbReference>
<evidence type="ECO:0000313" key="10">
    <source>
        <dbReference type="Proteomes" id="UP001257909"/>
    </source>
</evidence>
<feature type="chain" id="PRO_5046707090" description="Flagellar protein" evidence="8">
    <location>
        <begin position="23"/>
        <end position="148"/>
    </location>
</feature>
<keyword evidence="1 7" id="KW-1003">Cell membrane</keyword>
<dbReference type="InterPro" id="IPR052205">
    <property type="entry name" value="FliO/MopB"/>
</dbReference>